<dbReference type="OrthoDB" id="8480032at2"/>
<evidence type="ECO:0000313" key="2">
    <source>
        <dbReference type="Proteomes" id="UP000176037"/>
    </source>
</evidence>
<sequence length="121" mass="13501">MRKILVGILLLISWNIMASYSLHIERDNQISVSEWLAICESDSSLTVQHVAKAMNPETGETIEIQTPNGCVWTSPILRKKYYFTFSNGRITLGSDKAQIGKAKKLAKLLGARLVGDEGEEY</sequence>
<dbReference type="Proteomes" id="UP000176037">
    <property type="component" value="Unassembled WGS sequence"/>
</dbReference>
<proteinExistence type="predicted"/>
<protein>
    <submittedName>
        <fullName evidence="1">Uncharacterized protein</fullName>
    </submittedName>
</protein>
<organism evidence="1 2">
    <name type="scientific">Alteromonas lipolytica</name>
    <dbReference type="NCBI Taxonomy" id="1856405"/>
    <lineage>
        <taxon>Bacteria</taxon>
        <taxon>Pseudomonadati</taxon>
        <taxon>Pseudomonadota</taxon>
        <taxon>Gammaproteobacteria</taxon>
        <taxon>Alteromonadales</taxon>
        <taxon>Alteromonadaceae</taxon>
        <taxon>Alteromonas/Salinimonas group</taxon>
        <taxon>Alteromonas</taxon>
    </lineage>
</organism>
<accession>A0A1E8FE64</accession>
<dbReference type="RefSeq" id="WP_070177139.1">
    <property type="nucleotide sequence ID" value="NZ_BMJR01000011.1"/>
</dbReference>
<gene>
    <name evidence="1" type="ORF">BFC17_21990</name>
</gene>
<reference evidence="1 2" key="1">
    <citation type="submission" date="2016-09" db="EMBL/GenBank/DDBJ databases">
        <title>Alteromonas lipolytica, a new species isolated from sea water.</title>
        <authorList>
            <person name="Wu Y.-H."/>
            <person name="Cheng H."/>
            <person name="Xu X.-W."/>
        </authorList>
    </citation>
    <scope>NUCLEOTIDE SEQUENCE [LARGE SCALE GENOMIC DNA]</scope>
    <source>
        <strain evidence="1 2">JW12</strain>
    </source>
</reference>
<dbReference type="EMBL" id="MJIC01000014">
    <property type="protein sequence ID" value="OFI34210.1"/>
    <property type="molecule type" value="Genomic_DNA"/>
</dbReference>
<dbReference type="STRING" id="1856405.BFC17_21990"/>
<name>A0A1E8FE64_9ALTE</name>
<keyword evidence="2" id="KW-1185">Reference proteome</keyword>
<evidence type="ECO:0000313" key="1">
    <source>
        <dbReference type="EMBL" id="OFI34210.1"/>
    </source>
</evidence>
<comment type="caution">
    <text evidence="1">The sequence shown here is derived from an EMBL/GenBank/DDBJ whole genome shotgun (WGS) entry which is preliminary data.</text>
</comment>
<dbReference type="AlphaFoldDB" id="A0A1E8FE64"/>